<keyword evidence="13" id="KW-1185">Reference proteome</keyword>
<evidence type="ECO:0000313" key="13">
    <source>
        <dbReference type="Proteomes" id="UP000652761"/>
    </source>
</evidence>
<dbReference type="Gene3D" id="2.30.180.10">
    <property type="entry name" value="FAS1 domain"/>
    <property type="match status" value="2"/>
</dbReference>
<dbReference type="OrthoDB" id="286301at2759"/>
<keyword evidence="5 10" id="KW-0732">Signal</keyword>
<reference evidence="12" key="1">
    <citation type="submission" date="2017-07" db="EMBL/GenBank/DDBJ databases">
        <title>Taro Niue Genome Assembly and Annotation.</title>
        <authorList>
            <person name="Atibalentja N."/>
            <person name="Keating K."/>
            <person name="Fields C.J."/>
        </authorList>
    </citation>
    <scope>NUCLEOTIDE SEQUENCE</scope>
    <source>
        <strain evidence="12">Niue_2</strain>
        <tissue evidence="12">Leaf</tissue>
    </source>
</reference>
<dbReference type="GO" id="GO:0009825">
    <property type="term" value="P:multidimensional cell growth"/>
    <property type="evidence" value="ECO:0007669"/>
    <property type="project" value="TreeGrafter"/>
</dbReference>
<evidence type="ECO:0000256" key="10">
    <source>
        <dbReference type="SAM" id="SignalP"/>
    </source>
</evidence>
<keyword evidence="9" id="KW-0812">Transmembrane</keyword>
<dbReference type="InterPro" id="IPR000782">
    <property type="entry name" value="FAS1_domain"/>
</dbReference>
<comment type="similarity">
    <text evidence="2">Belongs to the fasciclin-like AGP family.</text>
</comment>
<accession>A0A843V1R3</accession>
<dbReference type="InterPro" id="IPR033254">
    <property type="entry name" value="Plant_FLA"/>
</dbReference>
<feature type="transmembrane region" description="Helical" evidence="9">
    <location>
        <begin position="831"/>
        <end position="850"/>
    </location>
</feature>
<keyword evidence="3" id="KW-1003">Cell membrane</keyword>
<evidence type="ECO:0000256" key="8">
    <source>
        <dbReference type="SAM" id="MobiDB-lite"/>
    </source>
</evidence>
<keyword evidence="4" id="KW-0325">Glycoprotein</keyword>
<dbReference type="GO" id="GO:0005886">
    <property type="term" value="C:plasma membrane"/>
    <property type="evidence" value="ECO:0007669"/>
    <property type="project" value="UniProtKB-SubCell"/>
</dbReference>
<comment type="caution">
    <text evidence="12">The sequence shown here is derived from an EMBL/GenBank/DDBJ whole genome shotgun (WGS) entry which is preliminary data.</text>
</comment>
<dbReference type="Pfam" id="PF02469">
    <property type="entry name" value="Fasciclin"/>
    <property type="match status" value="1"/>
</dbReference>
<evidence type="ECO:0000256" key="2">
    <source>
        <dbReference type="ARBA" id="ARBA00007843"/>
    </source>
</evidence>
<dbReference type="SUPFAM" id="SSF82153">
    <property type="entry name" value="FAS1 domain"/>
    <property type="match status" value="2"/>
</dbReference>
<evidence type="ECO:0000259" key="11">
    <source>
        <dbReference type="PROSITE" id="PS50213"/>
    </source>
</evidence>
<feature type="region of interest" description="Disordered" evidence="8">
    <location>
        <begin position="361"/>
        <end position="399"/>
    </location>
</feature>
<dbReference type="PANTHER" id="PTHR32382:SF0">
    <property type="entry name" value="FASCICLIN-LIKE ARABINOGALACTAN PROTEIN 4"/>
    <property type="match status" value="1"/>
</dbReference>
<sequence>MMGSAPPPRRYRFKTPLLLLSLFLSFPSAALSVNVTALFAHYPDFSAFARLLASTPVAGDILHRSSLTLLAVPNPILLRQAPTGGLDLRTGSSPSDLADVLRYHVLLEYLSPADLRRVPPGGKLVATLYQTTGRASGDGGSVNLTLDAGGAVTVRPPLSFADSNATILGLVTALPYNISVFAVDSLVVPFGFELAASEDQPPSSGLNITGVLIDGGDFNVVASMLAASGVVAELELDQKGAGITVFAPTDEAFAALPRTLRVQSLPADRKAEVLRFHVLHSYYPLGSLQGIVNPVQPTLATEGTGAGRFTLNITRVNNSVAIGTGIVQATITRTVLDQNPVAVFGISRVLLPREIFGRRGKHASGSDVPDAPPQEQVAALTPEGTSQVDAPPARLSSPPALRGEIGSGERQEAGGILISGASGIVLFWWCIEFLYLLLLGFGLNWGLFKQTQLLKASLDSFACFSTLPFECFQHEMLLQYGKDKSPAVTELATGAFDGLRQSSPMSTALLRRHSGQVMNRDKSGFYFSSNASLSSQKHFKNFMGIKNISEGDLYLGILVIWRGGIPSWFPPSREELKINVDGALTPSKAAIGMIIRNNRGILVKILSQTMSGNSPLIIETMGIHAAIQEALAVKRQSGGRGRLCAISLPLSSFLPTSSNSSGCGGEQQQQQRRRLWQQRRGSPVAAGEAGGDWEGSRGGGQRRRHGLPRRPAVTPSRKGVSRSSEGGPAAASLHLPTRAEAATGRAELDQVHDIEGDYSEPKIMETQLAALQAEAAITFTRIVQAMNWHEMTTSLMLDRDCFFCYFLRRGDATEIFNWLVVRPEVLCMEYLVANFPGLVSLWAMLAGLLIEVSKVAISVVPVLEAVLVVIVVVAVALPSPIVDPDPEGDLMWWQCRPPPCLLHFGVVDVRGIACVYAHAFFSDLHCSSFLLPRAYSGTQALED</sequence>
<feature type="compositionally biased region" description="Low complexity" evidence="8">
    <location>
        <begin position="390"/>
        <end position="399"/>
    </location>
</feature>
<evidence type="ECO:0000256" key="7">
    <source>
        <dbReference type="ARBA" id="ARBA00023288"/>
    </source>
</evidence>
<keyword evidence="9" id="KW-1133">Transmembrane helix</keyword>
<evidence type="ECO:0000256" key="6">
    <source>
        <dbReference type="ARBA" id="ARBA00023136"/>
    </source>
</evidence>
<organism evidence="12 13">
    <name type="scientific">Colocasia esculenta</name>
    <name type="common">Wild taro</name>
    <name type="synonym">Arum esculentum</name>
    <dbReference type="NCBI Taxonomy" id="4460"/>
    <lineage>
        <taxon>Eukaryota</taxon>
        <taxon>Viridiplantae</taxon>
        <taxon>Streptophyta</taxon>
        <taxon>Embryophyta</taxon>
        <taxon>Tracheophyta</taxon>
        <taxon>Spermatophyta</taxon>
        <taxon>Magnoliopsida</taxon>
        <taxon>Liliopsida</taxon>
        <taxon>Araceae</taxon>
        <taxon>Aroideae</taxon>
        <taxon>Colocasieae</taxon>
        <taxon>Colocasia</taxon>
    </lineage>
</organism>
<dbReference type="Proteomes" id="UP000652761">
    <property type="component" value="Unassembled WGS sequence"/>
</dbReference>
<feature type="domain" description="FAS1" evidence="11">
    <location>
        <begin position="32"/>
        <end position="178"/>
    </location>
</feature>
<feature type="compositionally biased region" description="Gly residues" evidence="8">
    <location>
        <begin position="688"/>
        <end position="699"/>
    </location>
</feature>
<dbReference type="PROSITE" id="PS50213">
    <property type="entry name" value="FAS1"/>
    <property type="match status" value="2"/>
</dbReference>
<dbReference type="FunFam" id="2.30.180.10:FF:000022">
    <property type="entry name" value="fasciclin-like arabinogalactan protein 4"/>
    <property type="match status" value="1"/>
</dbReference>
<dbReference type="GO" id="GO:0009738">
    <property type="term" value="P:abscisic acid-activated signaling pathway"/>
    <property type="evidence" value="ECO:0007669"/>
    <property type="project" value="TreeGrafter"/>
</dbReference>
<feature type="chain" id="PRO_5033054482" description="FAS1 domain-containing protein" evidence="10">
    <location>
        <begin position="33"/>
        <end position="943"/>
    </location>
</feature>
<dbReference type="GO" id="GO:0098552">
    <property type="term" value="C:side of membrane"/>
    <property type="evidence" value="ECO:0007669"/>
    <property type="project" value="UniProtKB-KW"/>
</dbReference>
<dbReference type="SMART" id="SM00554">
    <property type="entry name" value="FAS1"/>
    <property type="match status" value="1"/>
</dbReference>
<evidence type="ECO:0000256" key="1">
    <source>
        <dbReference type="ARBA" id="ARBA00004609"/>
    </source>
</evidence>
<feature type="transmembrane region" description="Helical" evidence="9">
    <location>
        <begin position="856"/>
        <end position="877"/>
    </location>
</feature>
<evidence type="ECO:0000256" key="5">
    <source>
        <dbReference type="ARBA" id="ARBA00022729"/>
    </source>
</evidence>
<feature type="transmembrane region" description="Helical" evidence="9">
    <location>
        <begin position="426"/>
        <end position="448"/>
    </location>
</feature>
<evidence type="ECO:0000313" key="12">
    <source>
        <dbReference type="EMBL" id="MQL87760.1"/>
    </source>
</evidence>
<dbReference type="GO" id="GO:0048354">
    <property type="term" value="P:mucilage biosynthetic process involved in seed coat development"/>
    <property type="evidence" value="ECO:0007669"/>
    <property type="project" value="TreeGrafter"/>
</dbReference>
<proteinExistence type="inferred from homology"/>
<keyword evidence="4" id="KW-0336">GPI-anchor</keyword>
<evidence type="ECO:0000256" key="9">
    <source>
        <dbReference type="SAM" id="Phobius"/>
    </source>
</evidence>
<dbReference type="PANTHER" id="PTHR32382">
    <property type="entry name" value="FASCICLIN-LIKE ARABINOGALACTAN PROTEIN"/>
    <property type="match status" value="1"/>
</dbReference>
<evidence type="ECO:0000256" key="3">
    <source>
        <dbReference type="ARBA" id="ARBA00022475"/>
    </source>
</evidence>
<feature type="region of interest" description="Disordered" evidence="8">
    <location>
        <begin position="657"/>
        <end position="734"/>
    </location>
</feature>
<gene>
    <name evidence="12" type="ORF">Taro_020299</name>
</gene>
<feature type="signal peptide" evidence="10">
    <location>
        <begin position="1"/>
        <end position="32"/>
    </location>
</feature>
<keyword evidence="6 9" id="KW-0472">Membrane</keyword>
<evidence type="ECO:0000256" key="4">
    <source>
        <dbReference type="ARBA" id="ARBA00022622"/>
    </source>
</evidence>
<dbReference type="EMBL" id="NMUH01001002">
    <property type="protein sequence ID" value="MQL87760.1"/>
    <property type="molecule type" value="Genomic_DNA"/>
</dbReference>
<dbReference type="InterPro" id="IPR036378">
    <property type="entry name" value="FAS1_dom_sf"/>
</dbReference>
<comment type="subcellular location">
    <subcellularLocation>
        <location evidence="1">Cell membrane</location>
        <topology evidence="1">Lipid-anchor</topology>
        <topology evidence="1">GPI-anchor</topology>
    </subcellularLocation>
</comment>
<keyword evidence="7" id="KW-0449">Lipoprotein</keyword>
<dbReference type="AlphaFoldDB" id="A0A843V1R3"/>
<protein>
    <recommendedName>
        <fullName evidence="11">FAS1 domain-containing protein</fullName>
    </recommendedName>
</protein>
<dbReference type="FunFam" id="2.30.180.10:FF:000013">
    <property type="entry name" value="Fasciclin-like arabinogalactan protein 4"/>
    <property type="match status" value="1"/>
</dbReference>
<feature type="domain" description="FAS1" evidence="11">
    <location>
        <begin position="205"/>
        <end position="350"/>
    </location>
</feature>
<name>A0A843V1R3_COLES</name>